<protein>
    <submittedName>
        <fullName evidence="1">Uncharacterized protein</fullName>
    </submittedName>
</protein>
<dbReference type="Proteomes" id="UP000265816">
    <property type="component" value="Unassembled WGS sequence"/>
</dbReference>
<sequence>MSGTYKNGSPNTAYLQATEDKILYIRLKPTCPILAKHQLSEEKGLVISDPLHRSKNESKRSLLIHQIVDASSNKSGIQWFIDALAEKYPRHLMDQLKVIQKTIRNHPNSMEVALRVKWKSFN</sequence>
<dbReference type="EMBL" id="QWVT01000054">
    <property type="protein sequence ID" value="RID81627.1"/>
    <property type="molecule type" value="Genomic_DNA"/>
</dbReference>
<dbReference type="OrthoDB" id="92877at2"/>
<comment type="caution">
    <text evidence="1">The sequence shown here is derived from an EMBL/GenBank/DDBJ whole genome shotgun (WGS) entry which is preliminary data.</text>
</comment>
<gene>
    <name evidence="1" type="ORF">D1970_21280</name>
</gene>
<organism evidence="1 2">
    <name type="scientific">Mesobacillus zeae</name>
    <dbReference type="NCBI Taxonomy" id="1917180"/>
    <lineage>
        <taxon>Bacteria</taxon>
        <taxon>Bacillati</taxon>
        <taxon>Bacillota</taxon>
        <taxon>Bacilli</taxon>
        <taxon>Bacillales</taxon>
        <taxon>Bacillaceae</taxon>
        <taxon>Mesobacillus</taxon>
    </lineage>
</organism>
<dbReference type="RefSeq" id="WP_119114853.1">
    <property type="nucleotide sequence ID" value="NZ_CBCSEO010000041.1"/>
</dbReference>
<dbReference type="AlphaFoldDB" id="A0A398AVB2"/>
<name>A0A398AVB2_9BACI</name>
<proteinExistence type="predicted"/>
<evidence type="ECO:0000313" key="2">
    <source>
        <dbReference type="Proteomes" id="UP000265816"/>
    </source>
</evidence>
<keyword evidence="2" id="KW-1185">Reference proteome</keyword>
<reference evidence="1 2" key="1">
    <citation type="submission" date="2018-08" db="EMBL/GenBank/DDBJ databases">
        <title>Bacillus jemisoniae sp. nov., Bacillus chryseoplanitiae sp. nov., Bacillus resnikiae sp. nov., and Bacillus frankliniae sp. nov., isolated from Viking spacecraft and associated surfaces.</title>
        <authorList>
            <person name="Seuylemezian A."/>
            <person name="Vaishampayan P."/>
        </authorList>
    </citation>
    <scope>NUCLEOTIDE SEQUENCE [LARGE SCALE GENOMIC DNA]</scope>
    <source>
        <strain evidence="1 2">JJ-247</strain>
    </source>
</reference>
<accession>A0A398AVB2</accession>
<evidence type="ECO:0000313" key="1">
    <source>
        <dbReference type="EMBL" id="RID81627.1"/>
    </source>
</evidence>